<evidence type="ECO:0000313" key="2">
    <source>
        <dbReference type="Proteomes" id="UP000564536"/>
    </source>
</evidence>
<gene>
    <name evidence="1" type="ORF">HB943_10760</name>
</gene>
<evidence type="ECO:0008006" key="3">
    <source>
        <dbReference type="Google" id="ProtNLM"/>
    </source>
</evidence>
<protein>
    <recommendedName>
        <fullName evidence="3">SnoaL-like domain-containing protein</fullName>
    </recommendedName>
</protein>
<evidence type="ECO:0000313" key="1">
    <source>
        <dbReference type="EMBL" id="MBC1501082.1"/>
    </source>
</evidence>
<dbReference type="AlphaFoldDB" id="A0A841Z8Y8"/>
<dbReference type="SUPFAM" id="SSF54427">
    <property type="entry name" value="NTF2-like"/>
    <property type="match status" value="1"/>
</dbReference>
<dbReference type="Gene3D" id="3.10.450.50">
    <property type="match status" value="1"/>
</dbReference>
<dbReference type="EMBL" id="JAARRL010000016">
    <property type="protein sequence ID" value="MBC1501082.1"/>
    <property type="molecule type" value="Genomic_DNA"/>
</dbReference>
<dbReference type="InterPro" id="IPR032710">
    <property type="entry name" value="NTF2-like_dom_sf"/>
</dbReference>
<sequence>MNKQLIAESFSTGRFEEIYPYLSDSIEWNIVGEDTIMGVESVINKCEETSAYFKSVTTKFTIKNIIIENHQIVISGLAVFEKNDEISCINACDIYSFNDSGLLQKIESYCIAVKEALLDIQ</sequence>
<proteinExistence type="predicted"/>
<name>A0A841Z8Y8_9LIST</name>
<organism evidence="1 2">
    <name type="scientific">Listeria weihenstephanensis</name>
    <dbReference type="NCBI Taxonomy" id="1006155"/>
    <lineage>
        <taxon>Bacteria</taxon>
        <taxon>Bacillati</taxon>
        <taxon>Bacillota</taxon>
        <taxon>Bacilli</taxon>
        <taxon>Bacillales</taxon>
        <taxon>Listeriaceae</taxon>
        <taxon>Listeria</taxon>
    </lineage>
</organism>
<comment type="caution">
    <text evidence="1">The sequence shown here is derived from an EMBL/GenBank/DDBJ whole genome shotgun (WGS) entry which is preliminary data.</text>
</comment>
<dbReference type="Proteomes" id="UP000564536">
    <property type="component" value="Unassembled WGS sequence"/>
</dbReference>
<dbReference type="RefSeq" id="WP_185426351.1">
    <property type="nucleotide sequence ID" value="NZ_JAARRL010000016.1"/>
</dbReference>
<accession>A0A841Z8Y8</accession>
<reference evidence="1 2" key="1">
    <citation type="submission" date="2020-03" db="EMBL/GenBank/DDBJ databases">
        <title>Soil Listeria distribution.</title>
        <authorList>
            <person name="Liao J."/>
            <person name="Wiedmann M."/>
        </authorList>
    </citation>
    <scope>NUCLEOTIDE SEQUENCE [LARGE SCALE GENOMIC DNA]</scope>
    <source>
        <strain evidence="1 2">FSL L7-1523</strain>
    </source>
</reference>